<feature type="compositionally biased region" description="Polar residues" evidence="8">
    <location>
        <begin position="277"/>
        <end position="286"/>
    </location>
</feature>
<dbReference type="GeneID" id="80896905"/>
<gene>
    <name evidence="10" type="ORF">LMH87_009746</name>
</gene>
<dbReference type="FunFam" id="1.25.40.180:FF:000020">
    <property type="entry name" value="Eukaryotic translation initiation factor subunit"/>
    <property type="match status" value="1"/>
</dbReference>
<dbReference type="InterPro" id="IPR022745">
    <property type="entry name" value="eIF4G1_eIF4E-bd"/>
</dbReference>
<sequence length="1221" mass="131530">MAANAPTTVANGGPPAPAGNKSNIQFGFDSPSVAHSTPQSGNAAPIPIPAGNAAARVPSPAHSPSPIPQPSASGGRPPSMQSGGQMTFGSLGSDGERHMRQGSVPPNPNAIPTQPGAHFRRESTNSLHGDNSRGNYQGGRGRGYNNHHNSYNNQMGYPPNNQFRNGQGRGMPPAFQPQGRGMPYPNSPHQPNRSPAPVSSMPNTPNMPPANMHGHMQTPPQYHYPPPMAPQQQQNYGYPPQQVDQYGRPINMAYGYNNVPPYMGGPPQGNAAYGQQYPPTFHQQSASMSRSPSQPERPSSASQPNQPVVVSSGQGQGANATKGATNFVMPRKSAAIQIKNPAGGVVEFKAPASPAPQQVRTPPVAASTPTPPPVKPSTPSHTRSDSQAAPKTAKEIQDELKEKIKRATQQSTAVEEPAVAKTETPAAKPAETPKAEPAAKEEPKAVEPAKKDDPEEDEMERMIREMEEADARREKEEEEHRVRREAEKAEAKKNEEANRKGNAEEADRKLREQEREMERLEEERERKRNEAESSGKLADMKIETDKAVDTKNPEKRAAKPAALNLAPINTKPVEPPQPTPAMQSLKSARFLQVMDQDVYPAGINSPNPALNAAVAKKGKTFRYDAGFLLQFQKVFTEQPSIEFHQQVKSLIGDGDGNRSASRTPASGSNARQGSRGGNSFPGGPFNAPPGRGGMPGGALGGKPGMNPIASFNRPGAPFPGPAGMARSGSQRGAGPNSPRQSSRQTRGSRRNDVQAAKTMPLTAGQEVKPIAVTATGWKPTSIGKSAVASSAVSAGYLDPEMVQRKVKAALNKMTPEKFDRIADQILLIASQSKDESDGRTLRQVIQLTFEKATDESHWASMYAKFCKRMLETMSPEVRDERIKDKNGNIVSGGNLFRKYLLNRCQEDFERGWSVNLPEAPKEDKEAEDADGKKNGEAELMSDEYYLAAAAKRRGLGLVQFIGELYKLGMLTERIMHECVHKLVDYKGIPDEAEVESLCKLLRTIGANLDDTEKGRPMMDAYFARIQTMVDLPELPSRIRFLLMDIIDLRRAGWRGKTSGLAPPKTLDEIRAEAEAAQAAKAQESARSNQRGGGRPPVGRGDARQFSAGYTQQTSNQVGMDDLRRLKGSINRTASQNVTLGPTSMFSSRSNSGRRMGPGGSLGRGEDSAMSSRAGTPPTRENSNTFSLLANMDSENPASPPSAAASPALSKAVPDSGKKESE</sequence>
<evidence type="ECO:0000256" key="3">
    <source>
        <dbReference type="ARBA" id="ARBA00022490"/>
    </source>
</evidence>
<dbReference type="KEGG" id="amus:LMH87_009746"/>
<dbReference type="Pfam" id="PF02854">
    <property type="entry name" value="MIF4G"/>
    <property type="match status" value="1"/>
</dbReference>
<evidence type="ECO:0000256" key="6">
    <source>
        <dbReference type="ARBA" id="ARBA00022884"/>
    </source>
</evidence>
<name>A0A9W8UM71_AKAMU</name>
<dbReference type="GO" id="GO:0016281">
    <property type="term" value="C:eukaryotic translation initiation factor 4F complex"/>
    <property type="evidence" value="ECO:0007669"/>
    <property type="project" value="TreeGrafter"/>
</dbReference>
<dbReference type="SUPFAM" id="SSF101489">
    <property type="entry name" value="Eukaryotic initiation factor 4f subunit eIF4g, eIF4e-binding domain"/>
    <property type="match status" value="1"/>
</dbReference>
<dbReference type="InterPro" id="IPR036211">
    <property type="entry name" value="eIF4G_eIF4E-bd_sf"/>
</dbReference>
<dbReference type="InterPro" id="IPR016024">
    <property type="entry name" value="ARM-type_fold"/>
</dbReference>
<feature type="region of interest" description="Disordered" evidence="8">
    <location>
        <begin position="163"/>
        <end position="203"/>
    </location>
</feature>
<comment type="subcellular location">
    <subcellularLocation>
        <location evidence="1">Cytoplasm</location>
    </subcellularLocation>
</comment>
<feature type="domain" description="MIF4G" evidence="9">
    <location>
        <begin position="803"/>
        <end position="1052"/>
    </location>
</feature>
<comment type="caution">
    <text evidence="10">The sequence shown here is derived from an EMBL/GenBank/DDBJ whole genome shotgun (WGS) entry which is preliminary data.</text>
</comment>
<dbReference type="Pfam" id="PF12152">
    <property type="entry name" value="eIF_4G1"/>
    <property type="match status" value="1"/>
</dbReference>
<feature type="compositionally biased region" description="Polar residues" evidence="8">
    <location>
        <begin position="658"/>
        <end position="672"/>
    </location>
</feature>
<dbReference type="EMBL" id="JAJHUN010000008">
    <property type="protein sequence ID" value="KAJ4153250.1"/>
    <property type="molecule type" value="Genomic_DNA"/>
</dbReference>
<dbReference type="GO" id="GO:0010494">
    <property type="term" value="C:cytoplasmic stress granule"/>
    <property type="evidence" value="ECO:0007669"/>
    <property type="project" value="UniProtKB-ARBA"/>
</dbReference>
<dbReference type="PANTHER" id="PTHR23253">
    <property type="entry name" value="EUKARYOTIC TRANSLATION INITIATION FACTOR 4 GAMMA"/>
    <property type="match status" value="1"/>
</dbReference>
<feature type="compositionally biased region" description="Basic and acidic residues" evidence="8">
    <location>
        <begin position="460"/>
        <end position="557"/>
    </location>
</feature>
<feature type="compositionally biased region" description="Low complexity" evidence="8">
    <location>
        <begin position="1074"/>
        <end position="1087"/>
    </location>
</feature>
<feature type="compositionally biased region" description="Polar residues" evidence="8">
    <location>
        <begin position="305"/>
        <end position="322"/>
    </location>
</feature>
<feature type="region of interest" description="Disordered" evidence="8">
    <location>
        <begin position="1074"/>
        <end position="1119"/>
    </location>
</feature>
<feature type="region of interest" description="Disordered" evidence="8">
    <location>
        <begin position="651"/>
        <end position="758"/>
    </location>
</feature>
<dbReference type="GO" id="GO:0003743">
    <property type="term" value="F:translation initiation factor activity"/>
    <property type="evidence" value="ECO:0007669"/>
    <property type="project" value="UniProtKB-KW"/>
</dbReference>
<feature type="compositionally biased region" description="Polar residues" evidence="8">
    <location>
        <begin position="1"/>
        <end position="10"/>
    </location>
</feature>
<evidence type="ECO:0000313" key="11">
    <source>
        <dbReference type="Proteomes" id="UP001144673"/>
    </source>
</evidence>
<feature type="compositionally biased region" description="Polar residues" evidence="8">
    <location>
        <begin position="1168"/>
        <end position="1195"/>
    </location>
</feature>
<feature type="region of interest" description="Disordered" evidence="8">
    <location>
        <begin position="265"/>
        <end position="322"/>
    </location>
</feature>
<dbReference type="Gene3D" id="1.20.970.30">
    <property type="entry name" value="eIF4G, eIF4E-binding domain"/>
    <property type="match status" value="1"/>
</dbReference>
<keyword evidence="4" id="KW-0396">Initiation factor</keyword>
<dbReference type="GO" id="GO:0003729">
    <property type="term" value="F:mRNA binding"/>
    <property type="evidence" value="ECO:0007669"/>
    <property type="project" value="TreeGrafter"/>
</dbReference>
<dbReference type="InterPro" id="IPR003890">
    <property type="entry name" value="MIF4G-like_typ-3"/>
</dbReference>
<keyword evidence="5" id="KW-0597">Phosphoprotein</keyword>
<dbReference type="Proteomes" id="UP001144673">
    <property type="component" value="Chromosome 5"/>
</dbReference>
<dbReference type="Gene3D" id="1.25.40.180">
    <property type="match status" value="1"/>
</dbReference>
<dbReference type="PANTHER" id="PTHR23253:SF9">
    <property type="entry name" value="EUKARYOTIC TRANSLATION INITIATION FACTOR 4 GAMMA 2"/>
    <property type="match status" value="1"/>
</dbReference>
<evidence type="ECO:0000256" key="5">
    <source>
        <dbReference type="ARBA" id="ARBA00022553"/>
    </source>
</evidence>
<evidence type="ECO:0000259" key="9">
    <source>
        <dbReference type="SMART" id="SM00543"/>
    </source>
</evidence>
<feature type="region of interest" description="Disordered" evidence="8">
    <location>
        <begin position="1131"/>
        <end position="1221"/>
    </location>
</feature>
<proteinExistence type="inferred from homology"/>
<dbReference type="FunFam" id="1.20.970.30:FF:000001">
    <property type="entry name" value="Eukaryotic translation initiation factor subunit eIF-4F, putative"/>
    <property type="match status" value="1"/>
</dbReference>
<evidence type="ECO:0000256" key="8">
    <source>
        <dbReference type="SAM" id="MobiDB-lite"/>
    </source>
</evidence>
<reference evidence="10" key="1">
    <citation type="journal article" date="2023" name="Access Microbiol">
        <title>De-novo genome assembly for Akanthomyces muscarius, a biocontrol agent of insect agricultural pests.</title>
        <authorList>
            <person name="Erdos Z."/>
            <person name="Studholme D.J."/>
            <person name="Raymond B."/>
            <person name="Sharma M."/>
        </authorList>
    </citation>
    <scope>NUCLEOTIDE SEQUENCE</scope>
    <source>
        <strain evidence="10">Ve6</strain>
    </source>
</reference>
<feature type="compositionally biased region" description="Basic and acidic residues" evidence="8">
    <location>
        <begin position="431"/>
        <end position="453"/>
    </location>
</feature>
<feature type="region of interest" description="Disordered" evidence="8">
    <location>
        <begin position="1"/>
        <end position="151"/>
    </location>
</feature>
<accession>A0A9W8UM71</accession>
<feature type="compositionally biased region" description="Low complexity" evidence="8">
    <location>
        <begin position="41"/>
        <end position="55"/>
    </location>
</feature>
<organism evidence="10 11">
    <name type="scientific">Akanthomyces muscarius</name>
    <name type="common">Entomopathogenic fungus</name>
    <name type="synonym">Lecanicillium muscarium</name>
    <dbReference type="NCBI Taxonomy" id="2231603"/>
    <lineage>
        <taxon>Eukaryota</taxon>
        <taxon>Fungi</taxon>
        <taxon>Dikarya</taxon>
        <taxon>Ascomycota</taxon>
        <taxon>Pezizomycotina</taxon>
        <taxon>Sordariomycetes</taxon>
        <taxon>Hypocreomycetidae</taxon>
        <taxon>Hypocreales</taxon>
        <taxon>Cordycipitaceae</taxon>
        <taxon>Akanthomyces</taxon>
    </lineage>
</organism>
<dbReference type="AlphaFoldDB" id="A0A9W8UM71"/>
<evidence type="ECO:0000313" key="10">
    <source>
        <dbReference type="EMBL" id="KAJ4153250.1"/>
    </source>
</evidence>
<feature type="compositionally biased region" description="Low complexity" evidence="8">
    <location>
        <begin position="415"/>
        <end position="430"/>
    </location>
</feature>
<evidence type="ECO:0000256" key="1">
    <source>
        <dbReference type="ARBA" id="ARBA00004496"/>
    </source>
</evidence>
<keyword evidence="3" id="KW-0963">Cytoplasm</keyword>
<dbReference type="SUPFAM" id="SSF48371">
    <property type="entry name" value="ARM repeat"/>
    <property type="match status" value="1"/>
</dbReference>
<dbReference type="RefSeq" id="XP_056053908.1">
    <property type="nucleotide sequence ID" value="XM_056196796.1"/>
</dbReference>
<feature type="compositionally biased region" description="Basic and acidic residues" evidence="8">
    <location>
        <begin position="392"/>
        <end position="402"/>
    </location>
</feature>
<protein>
    <recommendedName>
        <fullName evidence="9">MIF4G domain-containing protein</fullName>
    </recommendedName>
</protein>
<feature type="compositionally biased region" description="Polar residues" evidence="8">
    <location>
        <begin position="1131"/>
        <end position="1152"/>
    </location>
</feature>
<dbReference type="SMART" id="SM00543">
    <property type="entry name" value="MIF4G"/>
    <property type="match status" value="1"/>
</dbReference>
<feature type="compositionally biased region" description="Polar residues" evidence="8">
    <location>
        <begin position="1107"/>
        <end position="1117"/>
    </location>
</feature>
<keyword evidence="7" id="KW-0648">Protein biosynthesis</keyword>
<keyword evidence="6" id="KW-0694">RNA-binding</keyword>
<comment type="similarity">
    <text evidence="2">Belongs to the eukaryotic initiation factor 4G family.</text>
</comment>
<feature type="compositionally biased region" description="Low complexity" evidence="8">
    <location>
        <begin position="287"/>
        <end position="304"/>
    </location>
</feature>
<feature type="compositionally biased region" description="Gly residues" evidence="8">
    <location>
        <begin position="690"/>
        <end position="703"/>
    </location>
</feature>
<feature type="compositionally biased region" description="Polar residues" evidence="8">
    <location>
        <begin position="79"/>
        <end position="90"/>
    </location>
</feature>
<feature type="compositionally biased region" description="Low complexity" evidence="8">
    <location>
        <begin position="1200"/>
        <end position="1211"/>
    </location>
</feature>
<keyword evidence="11" id="KW-1185">Reference proteome</keyword>
<feature type="region of interest" description="Disordered" evidence="8">
    <location>
        <begin position="348"/>
        <end position="583"/>
    </location>
</feature>
<evidence type="ECO:0000256" key="2">
    <source>
        <dbReference type="ARBA" id="ARBA00005775"/>
    </source>
</evidence>
<evidence type="ECO:0000256" key="4">
    <source>
        <dbReference type="ARBA" id="ARBA00022540"/>
    </source>
</evidence>
<evidence type="ECO:0000256" key="7">
    <source>
        <dbReference type="ARBA" id="ARBA00022917"/>
    </source>
</evidence>